<feature type="region of interest" description="Disordered" evidence="1">
    <location>
        <begin position="283"/>
        <end position="305"/>
    </location>
</feature>
<sequence length="606" mass="66742">MHAEVWTENGKVLIRDVKSSNGTFINGERLSAEGVESEAFELHSDDLVEFGIDIIADDNKSIVHHKVATKVFLVLNAEDAAAATSFYRSNGPDLSLNRRASRPGVFGGGGFDHVLNRLQSELEKSRATGQELNTLNSTMNEIHDTLGGGNGPPPPLPPHYGGRIPPIVQQPQRQQQTQLQSQLAETQASLAMYAEKMKALEAILGEHEQMKRELTELREQIEPARAQESYPRSAESSEDRDIAGRVSPVAAMLELQESEQDRGSMEHEGEADDDCMSTASNETTMTWKAPSKSYQPNGAPGSPHPQGIDLKQVESIIEQNHLLSERIEAISVSLDETVQVGQSLLERHNQSSDLISELEREIKELKKDQQPPSEDQPKSLDTDSSTLESIEIRIIEKVEKQYSVWSERLEAGWKEQQAGWEHERESLQKIIHNLEAKLLEQKPHPLEPSGSVVEDKKPFPPGPLASSSMSKTSSKRNRKKKSSLSATMSADLDAPSEPSSPSLSSSKALPEPAHTDHPSSLVDLFLHPLKPHPPPVALDNLPDPPLDSQKPSPNSLSNSTNKNHPSTNSNVRPFIYNFSDLKFISAAGGVALLGFVTYAFVNHFQE</sequence>
<dbReference type="EMBL" id="CP110433">
    <property type="protein sequence ID" value="WAQ90791.1"/>
    <property type="molecule type" value="Genomic_DNA"/>
</dbReference>
<dbReference type="Pfam" id="PF00498">
    <property type="entry name" value="FHA"/>
    <property type="match status" value="1"/>
</dbReference>
<feature type="compositionally biased region" description="Basic and acidic residues" evidence="1">
    <location>
        <begin position="365"/>
        <end position="381"/>
    </location>
</feature>
<feature type="domain" description="FHA" evidence="3">
    <location>
        <begin position="1"/>
        <end position="30"/>
    </location>
</feature>
<organism evidence="4 5">
    <name type="scientific">Puccinia triticina</name>
    <dbReference type="NCBI Taxonomy" id="208348"/>
    <lineage>
        <taxon>Eukaryota</taxon>
        <taxon>Fungi</taxon>
        <taxon>Dikarya</taxon>
        <taxon>Basidiomycota</taxon>
        <taxon>Pucciniomycotina</taxon>
        <taxon>Pucciniomycetes</taxon>
        <taxon>Pucciniales</taxon>
        <taxon>Pucciniaceae</taxon>
        <taxon>Puccinia</taxon>
    </lineage>
</organism>
<dbReference type="SUPFAM" id="SSF49879">
    <property type="entry name" value="SMAD/FHA domain"/>
    <property type="match status" value="1"/>
</dbReference>
<feature type="compositionally biased region" description="Low complexity" evidence="1">
    <location>
        <begin position="483"/>
        <end position="512"/>
    </location>
</feature>
<name>A0ABY7D382_9BASI</name>
<keyword evidence="5" id="KW-1185">Reference proteome</keyword>
<dbReference type="RefSeq" id="XP_053026346.1">
    <property type="nucleotide sequence ID" value="XM_053162363.1"/>
</dbReference>
<dbReference type="GeneID" id="77803258"/>
<evidence type="ECO:0000256" key="2">
    <source>
        <dbReference type="SAM" id="Phobius"/>
    </source>
</evidence>
<accession>A0ABY7D382</accession>
<proteinExistence type="predicted"/>
<dbReference type="InterPro" id="IPR008984">
    <property type="entry name" value="SMAD_FHA_dom_sf"/>
</dbReference>
<dbReference type="PANTHER" id="PTHR15715:SF37">
    <property type="entry name" value="LD47843P"/>
    <property type="match status" value="1"/>
</dbReference>
<gene>
    <name evidence="4" type="ORF">PtA15_13A190</name>
</gene>
<feature type="region of interest" description="Disordered" evidence="1">
    <location>
        <begin position="258"/>
        <end position="277"/>
    </location>
</feature>
<evidence type="ECO:0000313" key="4">
    <source>
        <dbReference type="EMBL" id="WAQ90791.1"/>
    </source>
</evidence>
<dbReference type="Gene3D" id="2.60.200.20">
    <property type="match status" value="1"/>
</dbReference>
<dbReference type="Proteomes" id="UP001164743">
    <property type="component" value="Chromosome 13A"/>
</dbReference>
<feature type="region of interest" description="Disordered" evidence="1">
    <location>
        <begin position="444"/>
        <end position="569"/>
    </location>
</feature>
<dbReference type="PROSITE" id="PS50006">
    <property type="entry name" value="FHA_DOMAIN"/>
    <property type="match status" value="1"/>
</dbReference>
<feature type="compositionally biased region" description="Polar residues" evidence="1">
    <location>
        <begin position="283"/>
        <end position="296"/>
    </location>
</feature>
<feature type="transmembrane region" description="Helical" evidence="2">
    <location>
        <begin position="583"/>
        <end position="601"/>
    </location>
</feature>
<feature type="region of interest" description="Disordered" evidence="1">
    <location>
        <begin position="365"/>
        <end position="386"/>
    </location>
</feature>
<feature type="compositionally biased region" description="Basic and acidic residues" evidence="1">
    <location>
        <begin position="259"/>
        <end position="268"/>
    </location>
</feature>
<keyword evidence="2" id="KW-0812">Transmembrane</keyword>
<evidence type="ECO:0000256" key="1">
    <source>
        <dbReference type="SAM" id="MobiDB-lite"/>
    </source>
</evidence>
<feature type="compositionally biased region" description="Basic residues" evidence="1">
    <location>
        <begin position="473"/>
        <end position="482"/>
    </location>
</feature>
<evidence type="ECO:0000313" key="5">
    <source>
        <dbReference type="Proteomes" id="UP001164743"/>
    </source>
</evidence>
<feature type="region of interest" description="Disordered" evidence="1">
    <location>
        <begin position="221"/>
        <end position="242"/>
    </location>
</feature>
<reference evidence="4" key="1">
    <citation type="submission" date="2022-10" db="EMBL/GenBank/DDBJ databases">
        <title>Puccinia triticina Genome sequencing and assembly.</title>
        <authorList>
            <person name="Li C."/>
        </authorList>
    </citation>
    <scope>NUCLEOTIDE SEQUENCE</scope>
    <source>
        <strain evidence="4">Pt15</strain>
    </source>
</reference>
<keyword evidence="2" id="KW-1133">Transmembrane helix</keyword>
<keyword evidence="2" id="KW-0472">Membrane</keyword>
<dbReference type="InterPro" id="IPR051176">
    <property type="entry name" value="Cent_Immune-Sig_Mod"/>
</dbReference>
<feature type="compositionally biased region" description="Polar residues" evidence="1">
    <location>
        <begin position="549"/>
        <end position="569"/>
    </location>
</feature>
<evidence type="ECO:0000259" key="3">
    <source>
        <dbReference type="PROSITE" id="PS50006"/>
    </source>
</evidence>
<dbReference type="InterPro" id="IPR000253">
    <property type="entry name" value="FHA_dom"/>
</dbReference>
<dbReference type="PANTHER" id="PTHR15715">
    <property type="entry name" value="CENTROSOMAL PROTEIN OF 170 KDA"/>
    <property type="match status" value="1"/>
</dbReference>
<protein>
    <recommendedName>
        <fullName evidence="3">FHA domain-containing protein</fullName>
    </recommendedName>
</protein>